<dbReference type="PANTHER" id="PTHR43016:SF13">
    <property type="entry name" value="PRESEQUENCE PROTEASE, MITOCHONDRIAL"/>
    <property type="match status" value="1"/>
</dbReference>
<accession>A0ABR7NSU4</accession>
<proteinExistence type="predicted"/>
<dbReference type="EMBL" id="JACRTJ010000018">
    <property type="protein sequence ID" value="MBC8599196.1"/>
    <property type="molecule type" value="Genomic_DNA"/>
</dbReference>
<dbReference type="InterPro" id="IPR011765">
    <property type="entry name" value="Pept_M16_N"/>
</dbReference>
<dbReference type="InterPro" id="IPR055130">
    <property type="entry name" value="PreP_C"/>
</dbReference>
<evidence type="ECO:0000259" key="1">
    <source>
        <dbReference type="SMART" id="SM01264"/>
    </source>
</evidence>
<name>A0ABR7NSU4_9FIRM</name>
<dbReference type="InterPro" id="IPR011249">
    <property type="entry name" value="Metalloenz_LuxS/M16"/>
</dbReference>
<feature type="domain" description="Peptidase M16C associated" evidence="1">
    <location>
        <begin position="466"/>
        <end position="715"/>
    </location>
</feature>
<dbReference type="Proteomes" id="UP000647491">
    <property type="component" value="Unassembled WGS sequence"/>
</dbReference>
<dbReference type="Pfam" id="PF00675">
    <property type="entry name" value="Peptidase_M16"/>
    <property type="match status" value="1"/>
</dbReference>
<dbReference type="RefSeq" id="WP_262427513.1">
    <property type="nucleotide sequence ID" value="NZ_JACRTJ010000018.1"/>
</dbReference>
<evidence type="ECO:0000313" key="3">
    <source>
        <dbReference type="Proteomes" id="UP000647491"/>
    </source>
</evidence>
<dbReference type="SUPFAM" id="SSF63411">
    <property type="entry name" value="LuxS/MPP-like metallohydrolase"/>
    <property type="match status" value="4"/>
</dbReference>
<dbReference type="InterPro" id="IPR013578">
    <property type="entry name" value="Peptidase_M16C_assoc"/>
</dbReference>
<evidence type="ECO:0000313" key="2">
    <source>
        <dbReference type="EMBL" id="MBC8599196.1"/>
    </source>
</evidence>
<dbReference type="SMART" id="SM01264">
    <property type="entry name" value="M16C_associated"/>
    <property type="match status" value="1"/>
</dbReference>
<dbReference type="Pfam" id="PF22516">
    <property type="entry name" value="PreP_C"/>
    <property type="match status" value="1"/>
</dbReference>
<comment type="caution">
    <text evidence="2">The sequence shown here is derived from an EMBL/GenBank/DDBJ whole genome shotgun (WGS) entry which is preliminary data.</text>
</comment>
<dbReference type="Pfam" id="PF08367">
    <property type="entry name" value="M16C_assoc"/>
    <property type="match status" value="1"/>
</dbReference>
<dbReference type="Pfam" id="PF05193">
    <property type="entry name" value="Peptidase_M16_C"/>
    <property type="match status" value="1"/>
</dbReference>
<protein>
    <submittedName>
        <fullName evidence="2">Insulinase family protein</fullName>
    </submittedName>
</protein>
<sequence length="984" mass="110554">MHSQRKEIGSLSAYRVLDAREIRELNSEGFVLEHKKTGARLFLMSTDDENKVFCVGFRTPPGDSTGVPHILEHSVLCGSEKFPVKDPFVELVKGSMNTFLNAMTYPDKTVYPIASCNDRDFQNLMDVYMDAVLNPRIGKEKKIFMQEGWHYELSEPDGELTYNGVVYNEMKGEFSSPESLLDRYTKAAMFPDTCYGFESGGDPEAIVNLTYEDYLAFYKKYYHPSNSFIYLYGDMDMAEKLEWLDREYLGKYEREEVDSEIQIQKAFKEPVEQEYFYSVSETDDVENAVYLSLSTQAGNELSPREYIAFQVLEYVLLDAPAAPLKKALLDAGIGDDIMGGYDNGILQPYFTVAAKNARKDQKGEFLAVVKGTLRKLALGGLDEKSLRAGINLYEFQYREADFGSAPKGLMYGLQCLDSWLYGGDPMMHLEYEETFKALKEGAGNGYFEGLIKKYLLDNPYEALVILSPERNMTARLEAETAEKLAEYKAGLSHDEILDLVRQTKELKEYQDTPSTKEELELIPLLGRSDMEPEAAKLIFSETEVDGITVVRHDTFTSGIGYLKVLFDTSRVPVQDLPYVGLLKAVLGYVDTARHTYGDLSSEIFLNSGSVSFSVTAFPDLKNGGFTGLFAASVRVLYEKLDFGFEILKEILTESILEDEKRLREILNEVRSKSQMRLMSSGHTAAVSRATSYFSDVSYYNEITAGIDYFQSVEQWVREFDSKKGEIIAGLKRVMGALFTRDNMTVSYTADDRGFSFLPEAMKKLSQALPEGEKKTYAVKAPGIRRNEGFTSSSKVNYVARCGSFTGSGYPYTGVLRLLKVALNYDYLWINLRVKGGAYGCMSAITRSGDGYFVSYRDPNMKETNDIYEGIPEYLENFNADERDMTKYVIGTISELDTPLTPSQKGARGLAAWYSGLTDEMVQKERDEILNARVEDVRALSGIVREVLKTGALCAIGNEEKIKADAAMFGSIQPLYNGTASEDGQ</sequence>
<organism evidence="2 3">
    <name type="scientific">Enterocloster hominis</name>
    <name type="common">ex Liu et al. 2021</name>
    <dbReference type="NCBI Taxonomy" id="2763663"/>
    <lineage>
        <taxon>Bacteria</taxon>
        <taxon>Bacillati</taxon>
        <taxon>Bacillota</taxon>
        <taxon>Clostridia</taxon>
        <taxon>Lachnospirales</taxon>
        <taxon>Lachnospiraceae</taxon>
        <taxon>Enterocloster</taxon>
    </lineage>
</organism>
<dbReference type="Gene3D" id="3.30.830.10">
    <property type="entry name" value="Metalloenzyme, LuxS/M16 peptidase-like"/>
    <property type="match status" value="4"/>
</dbReference>
<dbReference type="InterPro" id="IPR007863">
    <property type="entry name" value="Peptidase_M16_C"/>
</dbReference>
<reference evidence="2 3" key="1">
    <citation type="submission" date="2020-08" db="EMBL/GenBank/DDBJ databases">
        <title>Genome public.</title>
        <authorList>
            <person name="Liu C."/>
            <person name="Sun Q."/>
        </authorList>
    </citation>
    <scope>NUCLEOTIDE SEQUENCE [LARGE SCALE GENOMIC DNA]</scope>
    <source>
        <strain evidence="2 3">BX10</strain>
    </source>
</reference>
<dbReference type="PANTHER" id="PTHR43016">
    <property type="entry name" value="PRESEQUENCE PROTEASE"/>
    <property type="match status" value="1"/>
</dbReference>
<keyword evidence="3" id="KW-1185">Reference proteome</keyword>
<gene>
    <name evidence="2" type="ORF">H8708_08130</name>
</gene>